<dbReference type="AlphaFoldDB" id="A0A8H6IBE6"/>
<proteinExistence type="predicted"/>
<evidence type="ECO:0000256" key="1">
    <source>
        <dbReference type="SAM" id="MobiDB-lite"/>
    </source>
</evidence>
<feature type="region of interest" description="Disordered" evidence="1">
    <location>
        <begin position="151"/>
        <end position="180"/>
    </location>
</feature>
<organism evidence="2 3">
    <name type="scientific">Ephemerocybe angulata</name>
    <dbReference type="NCBI Taxonomy" id="980116"/>
    <lineage>
        <taxon>Eukaryota</taxon>
        <taxon>Fungi</taxon>
        <taxon>Dikarya</taxon>
        <taxon>Basidiomycota</taxon>
        <taxon>Agaricomycotina</taxon>
        <taxon>Agaricomycetes</taxon>
        <taxon>Agaricomycetidae</taxon>
        <taxon>Agaricales</taxon>
        <taxon>Agaricineae</taxon>
        <taxon>Psathyrellaceae</taxon>
        <taxon>Ephemerocybe</taxon>
    </lineage>
</organism>
<name>A0A8H6IBE6_9AGAR</name>
<protein>
    <submittedName>
        <fullName evidence="2">Uncharacterized protein</fullName>
    </submittedName>
</protein>
<dbReference type="EMBL" id="JACGCI010000007">
    <property type="protein sequence ID" value="KAF6762431.1"/>
    <property type="molecule type" value="Genomic_DNA"/>
</dbReference>
<gene>
    <name evidence="2" type="ORF">DFP72DRAFT_1041065</name>
</gene>
<evidence type="ECO:0000313" key="3">
    <source>
        <dbReference type="Proteomes" id="UP000521943"/>
    </source>
</evidence>
<feature type="region of interest" description="Disordered" evidence="1">
    <location>
        <begin position="391"/>
        <end position="433"/>
    </location>
</feature>
<dbReference type="OrthoDB" id="10390310at2759"/>
<evidence type="ECO:0000313" key="2">
    <source>
        <dbReference type="EMBL" id="KAF6762431.1"/>
    </source>
</evidence>
<feature type="compositionally biased region" description="Low complexity" evidence="1">
    <location>
        <begin position="160"/>
        <end position="172"/>
    </location>
</feature>
<accession>A0A8H6IBE6</accession>
<dbReference type="Proteomes" id="UP000521943">
    <property type="component" value="Unassembled WGS sequence"/>
</dbReference>
<reference evidence="2 3" key="1">
    <citation type="submission" date="2020-07" db="EMBL/GenBank/DDBJ databases">
        <title>Comparative genomics of pyrophilous fungi reveals a link between fire events and developmental genes.</title>
        <authorList>
            <consortium name="DOE Joint Genome Institute"/>
            <person name="Steindorff A.S."/>
            <person name="Carver A."/>
            <person name="Calhoun S."/>
            <person name="Stillman K."/>
            <person name="Liu H."/>
            <person name="Lipzen A."/>
            <person name="Pangilinan J."/>
            <person name="Labutti K."/>
            <person name="Bruns T.D."/>
            <person name="Grigoriev I.V."/>
        </authorList>
    </citation>
    <scope>NUCLEOTIDE SEQUENCE [LARGE SCALE GENOMIC DNA]</scope>
    <source>
        <strain evidence="2 3">CBS 144469</strain>
    </source>
</reference>
<comment type="caution">
    <text evidence="2">The sequence shown here is derived from an EMBL/GenBank/DDBJ whole genome shotgun (WGS) entry which is preliminary data.</text>
</comment>
<sequence>MAPEDNSMWYGYDWGEPKQIPLHLKRSHIPHGSILQEVNDDSHVPQHEYLHPSPNAFHSHWHPQMPQCATDHRSTFLGEWQNTMYWPAPQYMSNLGSQLGATTHLYENGTVLQSPGFELEDEALSSRRHPARRMGSYPSAFGPTDFVPQFGYAGPPEPESSAFTTASASSSTPHDNILSAAGSFLNSPASNYCGNSPTPEKKPKATKKGLKKVDSLQVSKLKAELIQALTAKTDDELLNLFSGPKECWLPTYPPLPELEDSQTLYPETIKAKRPANCFILFQSYVSLLRRAPYVGLDFGKLSLYQAAGVIWGFLHEHHPHHEASYKGYKFIPIHASTRKAARAARRWLSPAQLKPLEDYRKAVKEVERVGREKKMKALEVHWQSRCKGRTAGVVEETSRASDQSAQDSEESESSSKFAEPTRPSFPVVDSEPLETDVSVDGGFDSSDYVNELEDDAVPDISVSAPQINVSSTMQQSTLKCASPVASGILSLATRNSAKPQSVRPRSVEALFAANKRPALIVSIVKLFTPIESRRNIEVRVRLEVDVLMAGIQIFSKRWHLNPCSPLLGHLMDLSKVNHEDLLQTWRILPIHDTSMMVPTLTRRQTEKQLLNVVPATGLSKPYGDVTKGAVIFSEWPIKMNTSVMKDSGLEFYIDSSRHTRKTSGPPALSEMRLQPTG</sequence>
<keyword evidence="3" id="KW-1185">Reference proteome</keyword>
<feature type="region of interest" description="Disordered" evidence="1">
    <location>
        <begin position="657"/>
        <end position="677"/>
    </location>
</feature>